<reference evidence="1 2" key="2">
    <citation type="journal article" date="2022" name="Mol. Ecol. Resour.">
        <title>The genomes of chicory, endive, great burdock and yacon provide insights into Asteraceae paleo-polyploidization history and plant inulin production.</title>
        <authorList>
            <person name="Fan W."/>
            <person name="Wang S."/>
            <person name="Wang H."/>
            <person name="Wang A."/>
            <person name="Jiang F."/>
            <person name="Liu H."/>
            <person name="Zhao H."/>
            <person name="Xu D."/>
            <person name="Zhang Y."/>
        </authorList>
    </citation>
    <scope>NUCLEOTIDE SEQUENCE [LARGE SCALE GENOMIC DNA]</scope>
    <source>
        <strain evidence="2">cv. Niubang</strain>
    </source>
</reference>
<name>A0ACB9EN05_ARCLA</name>
<protein>
    <submittedName>
        <fullName evidence="1">Uncharacterized protein</fullName>
    </submittedName>
</protein>
<evidence type="ECO:0000313" key="1">
    <source>
        <dbReference type="EMBL" id="KAI3759836.1"/>
    </source>
</evidence>
<proteinExistence type="predicted"/>
<comment type="caution">
    <text evidence="1">The sequence shown here is derived from an EMBL/GenBank/DDBJ whole genome shotgun (WGS) entry which is preliminary data.</text>
</comment>
<reference evidence="2" key="1">
    <citation type="journal article" date="2022" name="Mol. Ecol. Resour.">
        <title>The genomes of chicory, endive, great burdock and yacon provide insights into Asteraceae palaeo-polyploidization history and plant inulin production.</title>
        <authorList>
            <person name="Fan W."/>
            <person name="Wang S."/>
            <person name="Wang H."/>
            <person name="Wang A."/>
            <person name="Jiang F."/>
            <person name="Liu H."/>
            <person name="Zhao H."/>
            <person name="Xu D."/>
            <person name="Zhang Y."/>
        </authorList>
    </citation>
    <scope>NUCLEOTIDE SEQUENCE [LARGE SCALE GENOMIC DNA]</scope>
    <source>
        <strain evidence="2">cv. Niubang</strain>
    </source>
</reference>
<evidence type="ECO:0000313" key="2">
    <source>
        <dbReference type="Proteomes" id="UP001055879"/>
    </source>
</evidence>
<gene>
    <name evidence="1" type="ORF">L6452_07931</name>
</gene>
<accession>A0ACB9EN05</accession>
<dbReference type="Proteomes" id="UP001055879">
    <property type="component" value="Linkage Group LG02"/>
</dbReference>
<keyword evidence="2" id="KW-1185">Reference proteome</keyword>
<sequence>MWVLKLYVIVNRFLMLGLFSWYWNWTQNSQNNVFHFQDTTTATLQDLLFIYPGINARILLSKRNITWR</sequence>
<dbReference type="EMBL" id="CM042048">
    <property type="protein sequence ID" value="KAI3759836.1"/>
    <property type="molecule type" value="Genomic_DNA"/>
</dbReference>
<organism evidence="1 2">
    <name type="scientific">Arctium lappa</name>
    <name type="common">Greater burdock</name>
    <name type="synonym">Lappa major</name>
    <dbReference type="NCBI Taxonomy" id="4217"/>
    <lineage>
        <taxon>Eukaryota</taxon>
        <taxon>Viridiplantae</taxon>
        <taxon>Streptophyta</taxon>
        <taxon>Embryophyta</taxon>
        <taxon>Tracheophyta</taxon>
        <taxon>Spermatophyta</taxon>
        <taxon>Magnoliopsida</taxon>
        <taxon>eudicotyledons</taxon>
        <taxon>Gunneridae</taxon>
        <taxon>Pentapetalae</taxon>
        <taxon>asterids</taxon>
        <taxon>campanulids</taxon>
        <taxon>Asterales</taxon>
        <taxon>Asteraceae</taxon>
        <taxon>Carduoideae</taxon>
        <taxon>Cardueae</taxon>
        <taxon>Arctiinae</taxon>
        <taxon>Arctium</taxon>
    </lineage>
</organism>